<dbReference type="Proteomes" id="UP000183569">
    <property type="component" value="Unassembled WGS sequence"/>
</dbReference>
<reference evidence="2 3" key="1">
    <citation type="submission" date="2016-10" db="EMBL/GenBank/DDBJ databases">
        <authorList>
            <person name="Varghese N."/>
            <person name="Submissions S."/>
        </authorList>
    </citation>
    <scope>NUCLEOTIDE SEQUENCE [LARGE SCALE GENOMIC DNA]</scope>
    <source>
        <strain evidence="2 3">CGMCC 1.12102</strain>
    </source>
</reference>
<feature type="transmembrane region" description="Helical" evidence="1">
    <location>
        <begin position="12"/>
        <end position="33"/>
    </location>
</feature>
<evidence type="ECO:0000313" key="3">
    <source>
        <dbReference type="Proteomes" id="UP000183569"/>
    </source>
</evidence>
<comment type="caution">
    <text evidence="2">The sequence shown here is derived from an EMBL/GenBank/DDBJ whole genome shotgun (WGS) entry which is preliminary data.</text>
</comment>
<sequence>MIYSMIFKPSLYFWITRAMINIVHGTFISKFLLKFLVPNTRFHSYHNFMNFLETNTD</sequence>
<keyword evidence="1" id="KW-0812">Transmembrane</keyword>
<organism evidence="2 3">
    <name type="scientific">Kosakonia sacchari</name>
    <dbReference type="NCBI Taxonomy" id="1158459"/>
    <lineage>
        <taxon>Bacteria</taxon>
        <taxon>Pseudomonadati</taxon>
        <taxon>Pseudomonadota</taxon>
        <taxon>Gammaproteobacteria</taxon>
        <taxon>Enterobacterales</taxon>
        <taxon>Enterobacteriaceae</taxon>
        <taxon>Kosakonia</taxon>
    </lineage>
</organism>
<accession>A0A1G4XD88</accession>
<evidence type="ECO:0000256" key="1">
    <source>
        <dbReference type="SAM" id="Phobius"/>
    </source>
</evidence>
<dbReference type="EMBL" id="FMUI01000002">
    <property type="protein sequence ID" value="SCX39220.1"/>
    <property type="molecule type" value="Genomic_DNA"/>
</dbReference>
<keyword evidence="1" id="KW-1133">Transmembrane helix</keyword>
<dbReference type="AlphaFoldDB" id="A0A1G4XD88"/>
<protein>
    <submittedName>
        <fullName evidence="2">Uncharacterized protein</fullName>
    </submittedName>
</protein>
<evidence type="ECO:0000313" key="2">
    <source>
        <dbReference type="EMBL" id="SCX39220.1"/>
    </source>
</evidence>
<gene>
    <name evidence="2" type="ORF">SAMN02927897_00498</name>
</gene>
<name>A0A1G4XD88_9ENTR</name>
<keyword evidence="1" id="KW-0472">Membrane</keyword>
<proteinExistence type="predicted"/>